<evidence type="ECO:0000313" key="3">
    <source>
        <dbReference type="EMBL" id="CAH3026145.1"/>
    </source>
</evidence>
<protein>
    <recommendedName>
        <fullName evidence="2">Nucleoside phosphorylase domain-containing protein</fullName>
    </recommendedName>
</protein>
<organism evidence="3 4">
    <name type="scientific">Porites evermanni</name>
    <dbReference type="NCBI Taxonomy" id="104178"/>
    <lineage>
        <taxon>Eukaryota</taxon>
        <taxon>Metazoa</taxon>
        <taxon>Cnidaria</taxon>
        <taxon>Anthozoa</taxon>
        <taxon>Hexacorallia</taxon>
        <taxon>Scleractinia</taxon>
        <taxon>Fungiina</taxon>
        <taxon>Poritidae</taxon>
        <taxon>Porites</taxon>
    </lineage>
</organism>
<dbReference type="Gene3D" id="3.40.50.1580">
    <property type="entry name" value="Nucleoside phosphorylase domain"/>
    <property type="match status" value="1"/>
</dbReference>
<feature type="region of interest" description="Disordered" evidence="1">
    <location>
        <begin position="1"/>
        <end position="26"/>
    </location>
</feature>
<accession>A0ABN8MCP2</accession>
<proteinExistence type="predicted"/>
<evidence type="ECO:0000259" key="2">
    <source>
        <dbReference type="Pfam" id="PF01048"/>
    </source>
</evidence>
<evidence type="ECO:0000256" key="1">
    <source>
        <dbReference type="SAM" id="MobiDB-lite"/>
    </source>
</evidence>
<dbReference type="Pfam" id="PF01048">
    <property type="entry name" value="PNP_UDP_1"/>
    <property type="match status" value="1"/>
</dbReference>
<feature type="non-terminal residue" evidence="3">
    <location>
        <position position="308"/>
    </location>
</feature>
<dbReference type="InterPro" id="IPR035994">
    <property type="entry name" value="Nucleoside_phosphorylase_sf"/>
</dbReference>
<gene>
    <name evidence="3" type="ORF">PEVE_00028199</name>
</gene>
<dbReference type="EMBL" id="CALNXI010000390">
    <property type="protein sequence ID" value="CAH3026145.1"/>
    <property type="molecule type" value="Genomic_DNA"/>
</dbReference>
<reference evidence="3 4" key="1">
    <citation type="submission" date="2022-05" db="EMBL/GenBank/DDBJ databases">
        <authorList>
            <consortium name="Genoscope - CEA"/>
            <person name="William W."/>
        </authorList>
    </citation>
    <scope>NUCLEOTIDE SEQUENCE [LARGE SCALE GENOMIC DNA]</scope>
</reference>
<keyword evidence="4" id="KW-1185">Reference proteome</keyword>
<evidence type="ECO:0000313" key="4">
    <source>
        <dbReference type="Proteomes" id="UP001159427"/>
    </source>
</evidence>
<sequence length="308" mass="33709">MADLQASRASITGSSGNNNNRNPPAIDVKNLPAKRLFKTRDLPSKSIPWDQVELPVDALLLTVKECELLSCVSFLNPGFYKSYHIKLGHVYFGKIGEEGNARKIALTTCEMVPNGSTLTVKNTVEKVKPKAVFCVGYCGGLNANKVQLGDVVISSKLRTYADIKITQNEIQYRGIGVPLKQHLAKLILNADAGWKPPLKDDVDLDVDVIKNGVILSGPEVVDNEERRRELTKQFPDATAIEMEGVGLHAAARDLDMEWVVIKGVSDFADGKKSETDAWRPFASVMAASLTAHILSDPIAFEHVAHYEG</sequence>
<comment type="caution">
    <text evidence="3">The sequence shown here is derived from an EMBL/GenBank/DDBJ whole genome shotgun (WGS) entry which is preliminary data.</text>
</comment>
<feature type="compositionally biased region" description="Polar residues" evidence="1">
    <location>
        <begin position="7"/>
        <end position="16"/>
    </location>
</feature>
<dbReference type="Proteomes" id="UP001159427">
    <property type="component" value="Unassembled WGS sequence"/>
</dbReference>
<dbReference type="SUPFAM" id="SSF53167">
    <property type="entry name" value="Purine and uridine phosphorylases"/>
    <property type="match status" value="1"/>
</dbReference>
<feature type="domain" description="Nucleoside phosphorylase" evidence="2">
    <location>
        <begin position="85"/>
        <end position="277"/>
    </location>
</feature>
<name>A0ABN8MCP2_9CNID</name>
<dbReference type="PANTHER" id="PTHR46832">
    <property type="entry name" value="5'-METHYLTHIOADENOSINE/S-ADENOSYLHOMOCYSTEINE NUCLEOSIDASE"/>
    <property type="match status" value="1"/>
</dbReference>
<dbReference type="PANTHER" id="PTHR46832:SF1">
    <property type="entry name" value="5'-METHYLTHIOADENOSINE_S-ADENOSYLHOMOCYSTEINE NUCLEOSIDASE"/>
    <property type="match status" value="1"/>
</dbReference>
<dbReference type="InterPro" id="IPR000845">
    <property type="entry name" value="Nucleoside_phosphorylase_d"/>
</dbReference>